<feature type="compositionally biased region" description="Basic and acidic residues" evidence="2">
    <location>
        <begin position="387"/>
        <end position="411"/>
    </location>
</feature>
<dbReference type="Gene3D" id="1.25.40.20">
    <property type="entry name" value="Ankyrin repeat-containing domain"/>
    <property type="match status" value="3"/>
</dbReference>
<feature type="compositionally biased region" description="Basic and acidic residues" evidence="2">
    <location>
        <begin position="442"/>
        <end position="457"/>
    </location>
</feature>
<dbReference type="SUPFAM" id="SSF56112">
    <property type="entry name" value="Protein kinase-like (PK-like)"/>
    <property type="match status" value="1"/>
</dbReference>
<sequence>MASRFRAHYSAQDPYQTTEGVLYCVAKSPENGRALRYLELDYWPLTELSSAPPQLHFVREYVQLFCPGLVHVHDAVVDTEAYRIGIVTEFIPGYSLAERSTLQWSEPIIWAVLQQVGTVLQYMHNAFKQELPGVHRLAYGFLSPSSIYLSDETHLMVDLPPLPCLLGLVPPEAFPKAIRRYLAPEVLAGKRVCEQSDSWSLGAIIYELCTNQPLFDPKFSVEALLGYIEVMADGVVLPGYSSALTEVVSGLLQKDPLSRLTMTELLCHPSILRLTREKSAAPTLDRSSISKSSHEIRKSFRQVPSISTSITDSESSDVRRPSRHPSSRDLEAQQTGSYPPERFSMEAQRTMGLSTTLFSSGSWSNPHLETLTSDPIDILDPSSPKEIVTDVKTPDSAETHTEKRPRKETPRKAPKAQKTPKPPKPSKSRSSSRASSRASRKKEREQSTAFKSIKEEQEPTPIASTSTCPPPDYSDNEFYKPSSKLDSELAMWVDDIVINVLQRQQGRYTVDDIRNRLIEIVPGMRTNDGIALHSPSDIIALNILAAEVDKRLEPYKTFMGGRRASEGSTYNQSTLQPSLLQSSQSLGQEPSLGTSLSKDVTIDDGIPILPSDRRLLRSRHPSARPPASTASTRPSTTRGDQPLHEVLNSTSGFGTQSRLSASLYRTQTIDDYNESVSDLRTTDWKKQWSVSTYAQHVVPGDVKTFSAPAVEIKYTSLMKAATLGDVDAVKRVLALEGGLKTRHGVTALMLAALEGQTECVKVLQPIEARMVDADGLPALSYAARSGYVEVCRLLAKDEAHILSEARLSALMIACDNNQYAVVNYLRGYCGKQRGPQGETALMRAARAGNLALCTELCEAEVGVQSDSGDTALMVAAREGVTAVVQLLAKHELRIQNNQGQTALMIAAGRKNLSSVQLLLDEAGARDSFEETALMKAVKANAPDVAQCLLAAEAGCQRGDGKTALMYAAEGGYVSLIGLLIDQEAGLVTREGGTALMLAAQRNRPEVVPLLIPLESKKQRLNGETALMAAIRAGSRECVELLLDYEGDMTMANGQTNLETAELTGNAEIIELLCTWIKNQPSTSKEDEGCISLELSVESS</sequence>
<keyword evidence="4" id="KW-0418">Kinase</keyword>
<evidence type="ECO:0000259" key="3">
    <source>
        <dbReference type="PROSITE" id="PS50011"/>
    </source>
</evidence>
<dbReference type="Gene3D" id="1.10.510.10">
    <property type="entry name" value="Transferase(Phosphotransferase) domain 1"/>
    <property type="match status" value="1"/>
</dbReference>
<dbReference type="SUPFAM" id="SSF48403">
    <property type="entry name" value="Ankyrin repeat"/>
    <property type="match status" value="1"/>
</dbReference>
<keyword evidence="5" id="KW-1185">Reference proteome</keyword>
<evidence type="ECO:0000256" key="2">
    <source>
        <dbReference type="SAM" id="MobiDB-lite"/>
    </source>
</evidence>
<evidence type="ECO:0000313" key="4">
    <source>
        <dbReference type="EMBL" id="TNJ30384.1"/>
    </source>
</evidence>
<dbReference type="SMART" id="SM00220">
    <property type="entry name" value="S_TKc"/>
    <property type="match status" value="1"/>
</dbReference>
<accession>A0A4Z1SXD0</accession>
<dbReference type="Pfam" id="PF00023">
    <property type="entry name" value="Ank"/>
    <property type="match status" value="1"/>
</dbReference>
<protein>
    <submittedName>
        <fullName evidence="4">Kinase, NEK</fullName>
    </submittedName>
</protein>
<name>A0A4Z1SXD0_GIAMU</name>
<feature type="repeat" description="ANK" evidence="1">
    <location>
        <begin position="959"/>
        <end position="991"/>
    </location>
</feature>
<dbReference type="PANTHER" id="PTHR24120">
    <property type="entry name" value="GH07239P"/>
    <property type="match status" value="1"/>
</dbReference>
<reference evidence="4 5" key="1">
    <citation type="submission" date="2019-05" db="EMBL/GenBank/DDBJ databases">
        <title>The compact genome of Giardia muris reveals important steps in the evolution of intestinal protozoan parasites.</title>
        <authorList>
            <person name="Xu F."/>
            <person name="Jimenez-Gonzalez A."/>
            <person name="Einarsson E."/>
            <person name="Astvaldsson A."/>
            <person name="Peirasmaki D."/>
            <person name="Eckmann L."/>
            <person name="Andersson J.O."/>
            <person name="Svard S.G."/>
            <person name="Jerlstrom-Hultqvist J."/>
        </authorList>
    </citation>
    <scope>NUCLEOTIDE SEQUENCE [LARGE SCALE GENOMIC DNA]</scope>
    <source>
        <strain evidence="4 5">Roberts-Thomson</strain>
    </source>
</reference>
<dbReference type="PROSITE" id="PS50011">
    <property type="entry name" value="PROTEIN_KINASE_DOM"/>
    <property type="match status" value="1"/>
</dbReference>
<dbReference type="InterPro" id="IPR011009">
    <property type="entry name" value="Kinase-like_dom_sf"/>
</dbReference>
<dbReference type="InterPro" id="IPR000719">
    <property type="entry name" value="Prot_kinase_dom"/>
</dbReference>
<dbReference type="Proteomes" id="UP000315496">
    <property type="component" value="Chromosome 1"/>
</dbReference>
<dbReference type="InterPro" id="IPR036770">
    <property type="entry name" value="Ankyrin_rpt-contain_sf"/>
</dbReference>
<keyword evidence="1" id="KW-0040">ANK repeat</keyword>
<dbReference type="OrthoDB" id="424503at2759"/>
<dbReference type="SMART" id="SM00248">
    <property type="entry name" value="ANK"/>
    <property type="match status" value="10"/>
</dbReference>
<feature type="compositionally biased region" description="Low complexity" evidence="2">
    <location>
        <begin position="428"/>
        <end position="437"/>
    </location>
</feature>
<keyword evidence="4" id="KW-0808">Transferase</keyword>
<dbReference type="PROSITE" id="PS50088">
    <property type="entry name" value="ANK_REPEAT"/>
    <property type="match status" value="2"/>
</dbReference>
<feature type="region of interest" description="Disordered" evidence="2">
    <location>
        <begin position="372"/>
        <end position="480"/>
    </location>
</feature>
<dbReference type="VEuPathDB" id="GiardiaDB:GMRT_13086"/>
<dbReference type="EMBL" id="VDLU01000001">
    <property type="protein sequence ID" value="TNJ30384.1"/>
    <property type="molecule type" value="Genomic_DNA"/>
</dbReference>
<dbReference type="PANTHER" id="PTHR24120:SF4">
    <property type="entry name" value="GH07239P"/>
    <property type="match status" value="1"/>
</dbReference>
<feature type="compositionally biased region" description="Low complexity" evidence="2">
    <location>
        <begin position="625"/>
        <end position="638"/>
    </location>
</feature>
<feature type="region of interest" description="Disordered" evidence="2">
    <location>
        <begin position="283"/>
        <end position="341"/>
    </location>
</feature>
<feature type="domain" description="Protein kinase" evidence="3">
    <location>
        <begin position="1"/>
        <end position="271"/>
    </location>
</feature>
<feature type="repeat" description="ANK" evidence="1">
    <location>
        <begin position="1021"/>
        <end position="1053"/>
    </location>
</feature>
<feature type="compositionally biased region" description="Basic and acidic residues" evidence="2">
    <location>
        <begin position="316"/>
        <end position="331"/>
    </location>
</feature>
<gene>
    <name evidence="4" type="ORF">GMRT_13086</name>
</gene>
<dbReference type="PROSITE" id="PS50297">
    <property type="entry name" value="ANK_REP_REGION"/>
    <property type="match status" value="1"/>
</dbReference>
<dbReference type="GO" id="GO:0004672">
    <property type="term" value="F:protein kinase activity"/>
    <property type="evidence" value="ECO:0007669"/>
    <property type="project" value="InterPro"/>
</dbReference>
<organism evidence="4 5">
    <name type="scientific">Giardia muris</name>
    <dbReference type="NCBI Taxonomy" id="5742"/>
    <lineage>
        <taxon>Eukaryota</taxon>
        <taxon>Metamonada</taxon>
        <taxon>Diplomonadida</taxon>
        <taxon>Hexamitidae</taxon>
        <taxon>Giardiinae</taxon>
        <taxon>Giardia</taxon>
    </lineage>
</organism>
<evidence type="ECO:0000313" key="5">
    <source>
        <dbReference type="Proteomes" id="UP000315496"/>
    </source>
</evidence>
<dbReference type="AlphaFoldDB" id="A0A4Z1SXD0"/>
<dbReference type="Pfam" id="PF12796">
    <property type="entry name" value="Ank_2"/>
    <property type="match status" value="3"/>
</dbReference>
<proteinExistence type="predicted"/>
<dbReference type="InterPro" id="IPR002110">
    <property type="entry name" value="Ankyrin_rpt"/>
</dbReference>
<feature type="region of interest" description="Disordered" evidence="2">
    <location>
        <begin position="611"/>
        <end position="654"/>
    </location>
</feature>
<evidence type="ECO:0000256" key="1">
    <source>
        <dbReference type="PROSITE-ProRule" id="PRU00023"/>
    </source>
</evidence>
<comment type="caution">
    <text evidence="4">The sequence shown here is derived from an EMBL/GenBank/DDBJ whole genome shotgun (WGS) entry which is preliminary data.</text>
</comment>
<dbReference type="Pfam" id="PF00069">
    <property type="entry name" value="Pkinase"/>
    <property type="match status" value="1"/>
</dbReference>
<dbReference type="GO" id="GO:0005524">
    <property type="term" value="F:ATP binding"/>
    <property type="evidence" value="ECO:0007669"/>
    <property type="project" value="InterPro"/>
</dbReference>